<gene>
    <name evidence="1" type="ORF">VSR83_33215</name>
</gene>
<reference evidence="1" key="1">
    <citation type="submission" date="2024-01" db="EMBL/GenBank/DDBJ databases">
        <title>The diversity of rhizobia nodulating Mimosa spp. in eleven states of Brazil covering several biomes is determined by host plant, location, and edaphic factors.</title>
        <authorList>
            <person name="Rouws L."/>
            <person name="Barauna A."/>
            <person name="Beukes C."/>
            <person name="De Faria S.M."/>
            <person name="Gross E."/>
            <person name="Dos Reis Junior F.B."/>
            <person name="Simon M."/>
            <person name="Maluk M."/>
            <person name="Odee D.W."/>
            <person name="Kenicer G."/>
            <person name="Young J.P.W."/>
            <person name="Reis V.M."/>
            <person name="Zilli J."/>
            <person name="James E.K."/>
        </authorList>
    </citation>
    <scope>NUCLEOTIDE SEQUENCE</scope>
    <source>
        <strain evidence="1">JPY452</strain>
    </source>
</reference>
<proteinExistence type="predicted"/>
<dbReference type="Proteomes" id="UP001392318">
    <property type="component" value="Unassembled WGS sequence"/>
</dbReference>
<evidence type="ECO:0000313" key="1">
    <source>
        <dbReference type="EMBL" id="MEM5404826.1"/>
    </source>
</evidence>
<protein>
    <submittedName>
        <fullName evidence="1">Uncharacterized protein</fullName>
    </submittedName>
</protein>
<name>A0ACC6RT14_9BURK</name>
<accession>A0ACC6RT14</accession>
<organism evidence="1 2">
    <name type="scientific">Paraburkholderia unamae</name>
    <dbReference type="NCBI Taxonomy" id="219649"/>
    <lineage>
        <taxon>Bacteria</taxon>
        <taxon>Pseudomonadati</taxon>
        <taxon>Pseudomonadota</taxon>
        <taxon>Betaproteobacteria</taxon>
        <taxon>Burkholderiales</taxon>
        <taxon>Burkholderiaceae</taxon>
        <taxon>Paraburkholderia</taxon>
    </lineage>
</organism>
<comment type="caution">
    <text evidence="1">The sequence shown here is derived from an EMBL/GenBank/DDBJ whole genome shotgun (WGS) entry which is preliminary data.</text>
</comment>
<evidence type="ECO:0000313" key="2">
    <source>
        <dbReference type="Proteomes" id="UP001392318"/>
    </source>
</evidence>
<sequence length="47" mass="5386">MDSQRMAEAGAFVILGPQGDLVIARWLDSAPHDERRSCREHTRRGHR</sequence>
<dbReference type="EMBL" id="JAYMRU010000034">
    <property type="protein sequence ID" value="MEM5404826.1"/>
    <property type="molecule type" value="Genomic_DNA"/>
</dbReference>
<keyword evidence="2" id="KW-1185">Reference proteome</keyword>